<organism evidence="2 3">
    <name type="scientific">Nonomuraea jabiensis</name>
    <dbReference type="NCBI Taxonomy" id="882448"/>
    <lineage>
        <taxon>Bacteria</taxon>
        <taxon>Bacillati</taxon>
        <taxon>Actinomycetota</taxon>
        <taxon>Actinomycetes</taxon>
        <taxon>Streptosporangiales</taxon>
        <taxon>Streptosporangiaceae</taxon>
        <taxon>Nonomuraea</taxon>
    </lineage>
</organism>
<name>A0A7W9G7T3_9ACTN</name>
<feature type="transmembrane region" description="Helical" evidence="1">
    <location>
        <begin position="75"/>
        <end position="91"/>
    </location>
</feature>
<feature type="transmembrane region" description="Helical" evidence="1">
    <location>
        <begin position="48"/>
        <end position="68"/>
    </location>
</feature>
<feature type="transmembrane region" description="Helical" evidence="1">
    <location>
        <begin position="21"/>
        <end position="42"/>
    </location>
</feature>
<feature type="transmembrane region" description="Helical" evidence="1">
    <location>
        <begin position="143"/>
        <end position="164"/>
    </location>
</feature>
<keyword evidence="3" id="KW-1185">Reference proteome</keyword>
<dbReference type="Proteomes" id="UP000579153">
    <property type="component" value="Unassembled WGS sequence"/>
</dbReference>
<proteinExistence type="predicted"/>
<evidence type="ECO:0000256" key="1">
    <source>
        <dbReference type="SAM" id="Phobius"/>
    </source>
</evidence>
<gene>
    <name evidence="2" type="ORF">HD596_005575</name>
</gene>
<dbReference type="RefSeq" id="WP_185072211.1">
    <property type="nucleotide sequence ID" value="NZ_JACHMB010000001.1"/>
</dbReference>
<keyword evidence="1" id="KW-0812">Transmembrane</keyword>
<evidence type="ECO:0000313" key="3">
    <source>
        <dbReference type="Proteomes" id="UP000579153"/>
    </source>
</evidence>
<evidence type="ECO:0000313" key="2">
    <source>
        <dbReference type="EMBL" id="MBB5778819.1"/>
    </source>
</evidence>
<dbReference type="EMBL" id="JACHMB010000001">
    <property type="protein sequence ID" value="MBB5778819.1"/>
    <property type="molecule type" value="Genomic_DNA"/>
</dbReference>
<reference evidence="2 3" key="1">
    <citation type="submission" date="2020-08" db="EMBL/GenBank/DDBJ databases">
        <title>Sequencing the genomes of 1000 actinobacteria strains.</title>
        <authorList>
            <person name="Klenk H.-P."/>
        </authorList>
    </citation>
    <scope>NUCLEOTIDE SEQUENCE [LARGE SCALE GENOMIC DNA]</scope>
    <source>
        <strain evidence="2 3">DSM 45507</strain>
    </source>
</reference>
<dbReference type="AlphaFoldDB" id="A0A7W9G7T3"/>
<protein>
    <recommendedName>
        <fullName evidence="4">Histidine kinase</fullName>
    </recommendedName>
</protein>
<keyword evidence="1" id="KW-0472">Membrane</keyword>
<accession>A0A7W9G7T3</accession>
<sequence length="259" mass="27822">MTQTGAPGSRVTARAPLEVRLGRAAIVAFAIYLIFPTLAYYIENPHPWRIPGVLLTIAALALYIAAGCTGPRGPWHRWAVGVMALLVYLPLPFLGEWWAASGVLLAAMALGILPRPYPLPAFLLVAVAETAKSMLLGDDLVGGLSWTLSVSVAAIPLAGLTHFAETARVLYATRAELAMVEVAAQRARAMGELEGILGSRIDAIAEQGRRVVAGVEGDAENVKTELGRMLDMAREAQREMRDFAHREQGLPSGNPDYQK</sequence>
<evidence type="ECO:0008006" key="4">
    <source>
        <dbReference type="Google" id="ProtNLM"/>
    </source>
</evidence>
<comment type="caution">
    <text evidence="2">The sequence shown here is derived from an EMBL/GenBank/DDBJ whole genome shotgun (WGS) entry which is preliminary data.</text>
</comment>
<keyword evidence="1" id="KW-1133">Transmembrane helix</keyword>